<protein>
    <submittedName>
        <fullName evidence="3">MCE family protein</fullName>
    </submittedName>
</protein>
<reference evidence="3 4" key="2">
    <citation type="submission" date="2020-06" db="EMBL/GenBank/DDBJ databases">
        <title>Antribacter stalactiti gen. nov., sp. nov., a new member of the family Nacardiaceae isolated from a cave.</title>
        <authorList>
            <person name="Kim I.S."/>
        </authorList>
    </citation>
    <scope>NUCLEOTIDE SEQUENCE [LARGE SCALE GENOMIC DNA]</scope>
    <source>
        <strain evidence="3 4">YC2-7</strain>
    </source>
</reference>
<dbReference type="Proteomes" id="UP000535543">
    <property type="component" value="Unassembled WGS sequence"/>
</dbReference>
<dbReference type="PANTHER" id="PTHR33371">
    <property type="entry name" value="INTERMEMBRANE PHOSPHOLIPID TRANSPORT SYSTEM BINDING PROTEIN MLAD-RELATED"/>
    <property type="match status" value="1"/>
</dbReference>
<evidence type="ECO:0000256" key="1">
    <source>
        <dbReference type="SAM" id="SignalP"/>
    </source>
</evidence>
<feature type="chain" id="PRO_5039018084" evidence="1">
    <location>
        <begin position="25"/>
        <end position="351"/>
    </location>
</feature>
<evidence type="ECO:0000313" key="4">
    <source>
        <dbReference type="Proteomes" id="UP000535543"/>
    </source>
</evidence>
<feature type="domain" description="Mce/MlaD" evidence="2">
    <location>
        <begin position="41"/>
        <end position="122"/>
    </location>
</feature>
<dbReference type="InterPro" id="IPR052336">
    <property type="entry name" value="MlaD_Phospholipid_Transporter"/>
</dbReference>
<organism evidence="3 4">
    <name type="scientific">Antrihabitans stalactiti</name>
    <dbReference type="NCBI Taxonomy" id="2584121"/>
    <lineage>
        <taxon>Bacteria</taxon>
        <taxon>Bacillati</taxon>
        <taxon>Actinomycetota</taxon>
        <taxon>Actinomycetes</taxon>
        <taxon>Mycobacteriales</taxon>
        <taxon>Nocardiaceae</taxon>
        <taxon>Antrihabitans</taxon>
    </lineage>
</organism>
<proteinExistence type="predicted"/>
<sequence length="351" mass="36795">MRRRWRHQLGVLGVAAALTLGGCAFDPSSVPLPGTTVSGETYRVHIEFANALNLPARAKVAANGVQIGSLRSVRLVDPTAEREGYVVADVDITESVRLPTTTSAQLRQATILGDIYIALKPPADGYDTTIAPEGTIGLAQSEPALQIEDAMSGIATFVGGGAFKQAQDIVNRMNSVLPPDPKETARISGVLGANVTDLAENLHQVDAFLDAITTDAGVVLDRGPALSALLTDAGTDHTISAMNSLAAMIGIFGALGSVAHSLEWLQPLFTSADAAAKAFVPLAFTSRPLDLTAPSNLNKLVALVRDQVIPFVEHGPKINIVDVNTTPSPAVSTDDQVDRIIATLRMIGAVR</sequence>
<dbReference type="Pfam" id="PF02470">
    <property type="entry name" value="MlaD"/>
    <property type="match status" value="1"/>
</dbReference>
<dbReference type="PROSITE" id="PS51257">
    <property type="entry name" value="PROKAR_LIPOPROTEIN"/>
    <property type="match status" value="1"/>
</dbReference>
<dbReference type="EMBL" id="VCQU01000013">
    <property type="protein sequence ID" value="NMN98895.1"/>
    <property type="molecule type" value="Genomic_DNA"/>
</dbReference>
<gene>
    <name evidence="3" type="ORF">FGL95_28060</name>
</gene>
<name>A0A848KJM4_9NOCA</name>
<keyword evidence="1" id="KW-0732">Signal</keyword>
<feature type="signal peptide" evidence="1">
    <location>
        <begin position="1"/>
        <end position="24"/>
    </location>
</feature>
<dbReference type="InterPro" id="IPR003399">
    <property type="entry name" value="Mce/MlaD"/>
</dbReference>
<dbReference type="PANTHER" id="PTHR33371:SF4">
    <property type="entry name" value="INTERMEMBRANE PHOSPHOLIPID TRANSPORT SYSTEM BINDING PROTEIN MLAD"/>
    <property type="match status" value="1"/>
</dbReference>
<reference evidence="3 4" key="1">
    <citation type="submission" date="2019-05" db="EMBL/GenBank/DDBJ databases">
        <authorList>
            <person name="Lee S.D."/>
        </authorList>
    </citation>
    <scope>NUCLEOTIDE SEQUENCE [LARGE SCALE GENOMIC DNA]</scope>
    <source>
        <strain evidence="3 4">YC2-7</strain>
    </source>
</reference>
<keyword evidence="4" id="KW-1185">Reference proteome</keyword>
<evidence type="ECO:0000259" key="2">
    <source>
        <dbReference type="Pfam" id="PF02470"/>
    </source>
</evidence>
<comment type="caution">
    <text evidence="3">The sequence shown here is derived from an EMBL/GenBank/DDBJ whole genome shotgun (WGS) entry which is preliminary data.</text>
</comment>
<accession>A0A848KJM4</accession>
<dbReference type="AlphaFoldDB" id="A0A848KJM4"/>
<evidence type="ECO:0000313" key="3">
    <source>
        <dbReference type="EMBL" id="NMN98895.1"/>
    </source>
</evidence>